<dbReference type="GO" id="GO:0019698">
    <property type="term" value="P:D-galacturonate catabolic process"/>
    <property type="evidence" value="ECO:0007669"/>
    <property type="project" value="TreeGrafter"/>
</dbReference>
<dbReference type="Proteomes" id="UP000530571">
    <property type="component" value="Unassembled WGS sequence"/>
</dbReference>
<dbReference type="GO" id="GO:0008673">
    <property type="term" value="F:2-dehydro-3-deoxygluconokinase activity"/>
    <property type="evidence" value="ECO:0007669"/>
    <property type="project" value="UniProtKB-EC"/>
</dbReference>
<reference evidence="5 6" key="1">
    <citation type="submission" date="2020-08" db="EMBL/GenBank/DDBJ databases">
        <title>Genomic Encyclopedia of Type Strains, Phase IV (KMG-IV): sequencing the most valuable type-strain genomes for metagenomic binning, comparative biology and taxonomic classification.</title>
        <authorList>
            <person name="Goeker M."/>
        </authorList>
    </citation>
    <scope>NUCLEOTIDE SEQUENCE [LARGE SCALE GENOMIC DNA]</scope>
    <source>
        <strain evidence="5 6">DSM 28101</strain>
    </source>
</reference>
<gene>
    <name evidence="5" type="ORF">GGR30_000794</name>
</gene>
<dbReference type="Pfam" id="PF00294">
    <property type="entry name" value="PfkB"/>
    <property type="match status" value="1"/>
</dbReference>
<dbReference type="PANTHER" id="PTHR43085">
    <property type="entry name" value="HEXOKINASE FAMILY MEMBER"/>
    <property type="match status" value="1"/>
</dbReference>
<dbReference type="GO" id="GO:0005829">
    <property type="term" value="C:cytosol"/>
    <property type="evidence" value="ECO:0007669"/>
    <property type="project" value="TreeGrafter"/>
</dbReference>
<keyword evidence="2 5" id="KW-0808">Transferase</keyword>
<dbReference type="InterPro" id="IPR002173">
    <property type="entry name" value="Carboh/pur_kinase_PfkB_CS"/>
</dbReference>
<dbReference type="Gene3D" id="3.40.1190.20">
    <property type="match status" value="1"/>
</dbReference>
<evidence type="ECO:0000313" key="6">
    <source>
        <dbReference type="Proteomes" id="UP000530571"/>
    </source>
</evidence>
<protein>
    <submittedName>
        <fullName evidence="5">2-dehydro-3-deoxygluconokinase</fullName>
        <ecNumber evidence="5">2.7.1.45</ecNumber>
    </submittedName>
</protein>
<dbReference type="EC" id="2.7.1.45" evidence="5"/>
<proteinExistence type="inferred from homology"/>
<dbReference type="EMBL" id="JACIDZ010000002">
    <property type="protein sequence ID" value="MBB4120883.1"/>
    <property type="molecule type" value="Genomic_DNA"/>
</dbReference>
<evidence type="ECO:0000256" key="3">
    <source>
        <dbReference type="ARBA" id="ARBA00022777"/>
    </source>
</evidence>
<dbReference type="SUPFAM" id="SSF53613">
    <property type="entry name" value="Ribokinase-like"/>
    <property type="match status" value="1"/>
</dbReference>
<keyword evidence="3 5" id="KW-0418">Kinase</keyword>
<dbReference type="AlphaFoldDB" id="A0A7W6KGY0"/>
<dbReference type="InterPro" id="IPR029056">
    <property type="entry name" value="Ribokinase-like"/>
</dbReference>
<dbReference type="PANTHER" id="PTHR43085:SF15">
    <property type="entry name" value="2-DEHYDRO-3-DEOXYGLUCONOKINASE"/>
    <property type="match status" value="1"/>
</dbReference>
<evidence type="ECO:0000313" key="5">
    <source>
        <dbReference type="EMBL" id="MBB4120883.1"/>
    </source>
</evidence>
<sequence>MKNLPKNILCVGECMVEMAPREDGAYTRGFAGDTFNSAWYLARTLPDDFTVDYFTGAGTDTVSDEMLTFMEKAGVGTSSVRRIDERTVGLYMIALKNGERSFSYWRGQSAAKLLAEDPDVLSAALKGRGLVLFSGITMAVVNEEHRQTLFDLLAEARAAGTVIAFDPNMRARLWPSREVMAETIMKAAAVSDIVLPSFDEDGAVFGDENPEATIARYRAAGVKTVIVKNGPDTIHAEDETDGPVTFKPTPSENVVDTTAAGDSFNAGLIAALMTGAPLVEALEQGSALSARVIGARGALVAV</sequence>
<comment type="similarity">
    <text evidence="1">Belongs to the carbohydrate kinase PfkB family.</text>
</comment>
<dbReference type="GO" id="GO:0006974">
    <property type="term" value="P:DNA damage response"/>
    <property type="evidence" value="ECO:0007669"/>
    <property type="project" value="TreeGrafter"/>
</dbReference>
<comment type="caution">
    <text evidence="5">The sequence shown here is derived from an EMBL/GenBank/DDBJ whole genome shotgun (WGS) entry which is preliminary data.</text>
</comment>
<evidence type="ECO:0000256" key="1">
    <source>
        <dbReference type="ARBA" id="ARBA00010688"/>
    </source>
</evidence>
<organism evidence="5 6">
    <name type="scientific">Martelella radicis</name>
    <dbReference type="NCBI Taxonomy" id="1397476"/>
    <lineage>
        <taxon>Bacteria</taxon>
        <taxon>Pseudomonadati</taxon>
        <taxon>Pseudomonadota</taxon>
        <taxon>Alphaproteobacteria</taxon>
        <taxon>Hyphomicrobiales</taxon>
        <taxon>Aurantimonadaceae</taxon>
        <taxon>Martelella</taxon>
    </lineage>
</organism>
<dbReference type="PROSITE" id="PS00584">
    <property type="entry name" value="PFKB_KINASES_2"/>
    <property type="match status" value="1"/>
</dbReference>
<dbReference type="CDD" id="cd01166">
    <property type="entry name" value="KdgK"/>
    <property type="match status" value="1"/>
</dbReference>
<accession>A0A7W6KGY0</accession>
<keyword evidence="6" id="KW-1185">Reference proteome</keyword>
<dbReference type="RefSeq" id="WP_183482799.1">
    <property type="nucleotide sequence ID" value="NZ_JACIDZ010000002.1"/>
</dbReference>
<name>A0A7W6KGY0_9HYPH</name>
<evidence type="ECO:0000256" key="2">
    <source>
        <dbReference type="ARBA" id="ARBA00022679"/>
    </source>
</evidence>
<dbReference type="InterPro" id="IPR011611">
    <property type="entry name" value="PfkB_dom"/>
</dbReference>
<evidence type="ECO:0000259" key="4">
    <source>
        <dbReference type="Pfam" id="PF00294"/>
    </source>
</evidence>
<dbReference type="InterPro" id="IPR050306">
    <property type="entry name" value="PfkB_Carbo_kinase"/>
</dbReference>
<feature type="domain" description="Carbohydrate kinase PfkB" evidence="4">
    <location>
        <begin position="6"/>
        <end position="298"/>
    </location>
</feature>
<dbReference type="GO" id="GO:0042840">
    <property type="term" value="P:D-glucuronate catabolic process"/>
    <property type="evidence" value="ECO:0007669"/>
    <property type="project" value="TreeGrafter"/>
</dbReference>